<dbReference type="Proteomes" id="UP000007013">
    <property type="component" value="Chromosome"/>
</dbReference>
<reference evidence="2 3" key="1">
    <citation type="journal article" date="2011" name="J. Bacteriol.">
        <title>Genome sequence of the verrucomicrobium Opitutus terrae PB90-1, an abundant inhabitant of rice paddy soil ecosystems.</title>
        <authorList>
            <person name="van Passel M.W."/>
            <person name="Kant R."/>
            <person name="Palva A."/>
            <person name="Copeland A."/>
            <person name="Lucas S."/>
            <person name="Lapidus A."/>
            <person name="Glavina del Rio T."/>
            <person name="Pitluck S."/>
            <person name="Goltsman E."/>
            <person name="Clum A."/>
            <person name="Sun H."/>
            <person name="Schmutz J."/>
            <person name="Larimer F.W."/>
            <person name="Land M.L."/>
            <person name="Hauser L."/>
            <person name="Kyrpides N."/>
            <person name="Mikhailova N."/>
            <person name="Richardson P.P."/>
            <person name="Janssen P.H."/>
            <person name="de Vos W.M."/>
            <person name="Smidt H."/>
        </authorList>
    </citation>
    <scope>NUCLEOTIDE SEQUENCE [LARGE SCALE GENOMIC DNA]</scope>
    <source>
        <strain evidence="3">DSM 11246 / JCM 15787 / PB90-1</strain>
    </source>
</reference>
<feature type="compositionally biased region" description="Polar residues" evidence="1">
    <location>
        <begin position="1"/>
        <end position="10"/>
    </location>
</feature>
<dbReference type="RefSeq" id="WP_012373024.1">
    <property type="nucleotide sequence ID" value="NC_010571.1"/>
</dbReference>
<feature type="region of interest" description="Disordered" evidence="1">
    <location>
        <begin position="1"/>
        <end position="100"/>
    </location>
</feature>
<dbReference type="KEGG" id="ote:Oter_0195"/>
<dbReference type="AlphaFoldDB" id="B1ZNB7"/>
<keyword evidence="3" id="KW-1185">Reference proteome</keyword>
<evidence type="ECO:0000313" key="2">
    <source>
        <dbReference type="EMBL" id="ACB73486.1"/>
    </source>
</evidence>
<protein>
    <submittedName>
        <fullName evidence="2">Uncharacterized protein</fullName>
    </submittedName>
</protein>
<accession>B1ZNB7</accession>
<evidence type="ECO:0000313" key="3">
    <source>
        <dbReference type="Proteomes" id="UP000007013"/>
    </source>
</evidence>
<feature type="compositionally biased region" description="Pro residues" evidence="1">
    <location>
        <begin position="91"/>
        <end position="100"/>
    </location>
</feature>
<organism evidence="2 3">
    <name type="scientific">Opitutus terrae (strain DSM 11246 / JCM 15787 / PB90-1)</name>
    <dbReference type="NCBI Taxonomy" id="452637"/>
    <lineage>
        <taxon>Bacteria</taxon>
        <taxon>Pseudomonadati</taxon>
        <taxon>Verrucomicrobiota</taxon>
        <taxon>Opitutia</taxon>
        <taxon>Opitutales</taxon>
        <taxon>Opitutaceae</taxon>
        <taxon>Opitutus</taxon>
    </lineage>
</organism>
<sequence>MNSRENSSARPITAPRDPEVDTVESSRRSVTPSPDTVNLRDEDYPAVDQPLVAGSREARALHQNPPRRPDQLEAGGAGDAARPSKTGIMKPPLPPRGQMK</sequence>
<dbReference type="HOGENOM" id="CLU_2303046_0_0_0"/>
<name>B1ZNB7_OPITP</name>
<feature type="compositionally biased region" description="Basic and acidic residues" evidence="1">
    <location>
        <begin position="16"/>
        <end position="27"/>
    </location>
</feature>
<proteinExistence type="predicted"/>
<evidence type="ECO:0000256" key="1">
    <source>
        <dbReference type="SAM" id="MobiDB-lite"/>
    </source>
</evidence>
<dbReference type="EMBL" id="CP001032">
    <property type="protein sequence ID" value="ACB73486.1"/>
    <property type="molecule type" value="Genomic_DNA"/>
</dbReference>
<gene>
    <name evidence="2" type="ordered locus">Oter_0195</name>
</gene>